<dbReference type="EMBL" id="BAPF01000006">
    <property type="protein sequence ID" value="GBQ77266.1"/>
    <property type="molecule type" value="Genomic_DNA"/>
</dbReference>
<dbReference type="CDD" id="cd02440">
    <property type="entry name" value="AdoMet_MTases"/>
    <property type="match status" value="1"/>
</dbReference>
<dbReference type="PROSITE" id="PS00092">
    <property type="entry name" value="N6_MTASE"/>
    <property type="match status" value="1"/>
</dbReference>
<evidence type="ECO:0000313" key="4">
    <source>
        <dbReference type="Proteomes" id="UP001065047"/>
    </source>
</evidence>
<accession>A0ABQ0PPB6</accession>
<feature type="domain" description="Strawberry notch AAA" evidence="2">
    <location>
        <begin position="736"/>
        <end position="997"/>
    </location>
</feature>
<feature type="compositionally biased region" description="Low complexity" evidence="1">
    <location>
        <begin position="581"/>
        <end position="594"/>
    </location>
</feature>
<feature type="region of interest" description="Disordered" evidence="1">
    <location>
        <begin position="529"/>
        <end position="671"/>
    </location>
</feature>
<protein>
    <recommendedName>
        <fullName evidence="2">Strawberry notch AAA domain-containing protein</fullName>
    </recommendedName>
</protein>
<dbReference type="Gene3D" id="3.40.50.150">
    <property type="entry name" value="Vaccinia Virus protein VP39"/>
    <property type="match status" value="1"/>
</dbReference>
<dbReference type="Proteomes" id="UP001065047">
    <property type="component" value="Unassembled WGS sequence"/>
</dbReference>
<evidence type="ECO:0000313" key="3">
    <source>
        <dbReference type="EMBL" id="GBQ77266.1"/>
    </source>
</evidence>
<proteinExistence type="predicted"/>
<gene>
    <name evidence="3" type="ORF">AA14337_0767</name>
</gene>
<reference evidence="3" key="1">
    <citation type="submission" date="2013-04" db="EMBL/GenBank/DDBJ databases">
        <title>The genome sequencing project of 58 acetic acid bacteria.</title>
        <authorList>
            <person name="Okamoto-Kainuma A."/>
            <person name="Ishikawa M."/>
            <person name="Umino S."/>
            <person name="Koizumi Y."/>
            <person name="Shiwa Y."/>
            <person name="Yoshikawa H."/>
            <person name="Matsutani M."/>
            <person name="Matsushita K."/>
        </authorList>
    </citation>
    <scope>NUCLEOTIDE SEQUENCE</scope>
    <source>
        <strain evidence="3">DSM 14337</strain>
    </source>
</reference>
<evidence type="ECO:0000256" key="1">
    <source>
        <dbReference type="SAM" id="MobiDB-lite"/>
    </source>
</evidence>
<dbReference type="SUPFAM" id="SSF53335">
    <property type="entry name" value="S-adenosyl-L-methionine-dependent methyltransferases"/>
    <property type="match status" value="1"/>
</dbReference>
<sequence>MASVFLPELETDGIGAAILPAVVTGKNKPALLVYVRDAASNAALMRRMSTLASRENGSIAQSFSPSGFSVAVFEPGYSLSRRAWAGLGIRQFRLENARAYTDLADHSAIRDRLDTALSEIGLKEDTFRPNIIGINRYGEQVTDGPLGRSLTRKGVTHGEWEIAPSGQPKGVVMGDAFFRGETRKDFSGCARAVAIAIGKGEKFDQSRIVAMHDLITEGAPKLREERGFRLSDLQEEIESHLASLVGPLSLRSADPRSVALKIDDAMAAHNQRSGTRMVLQQYSTPFPIGRTAAETLLPQPGESLLEPTVGNGVLISGFIARGVQITGIELDPPRAARARTVLRAPGDDVIEGDFLKVRQNVSQKFDLMVANPPFGKLDSPLVGQDVLGRNVRLRTLHHQIVFEALRNRTDDGRAFLVLPGEMMRNGEIEGADRFFDNWLRATYHVAGSASLDGRLYRKMGTEYPVIVYAVGPRRDVGLSSADVEAVAPERHELILSHDELFAWSDRTQERMKELTGLSFVDYPDIRKAAESQTPSQKQEPAPAEPARPAPAPPTGEQQPTPAEPERPAPAAAEPKNEDAAPRAPRASRTRAPAPEGDAPENDEQPARRGRSSSGGVRAPRASAPSSAPPAPAGELEDDIPEPEATIENPEPASPEGEKKPAPSLPQSTVLVDDIEDDPFVRRYEAFSTVGEARTQVQKSLQGLTYRALMDVETKHGPVDEYVASKLGMSADALFGRLSPEQVDALALNFARHDEGKGFLNADLMGVGKGRFLAGTMVAAYQEERPVIFMTEQPNLFSDMLARDVVDVTQRSIADLKGTIQPFIMNQTKEAAVRDLANGDLIYGVGDLKLAKEKGISTDFNTILATYSQFQVASGSWKLGAIASWINQQAEMGRKPHLVLDEVHRAAGEMSATGERIEALVDQIERVGGTVTYSSATPLKSGRNIKVYRPILPELGMSADSLINLIERNPLALQEVLSSEMARMGTLISREVDSRGTTRRFIPLADIDPDRYERLVKASDAASMLLREIVGKAEEIADDAKKIAGVHNASSPENKVSVSATSPVTQFHSYCQYLLVAVKTAFAREMIATAVAQGKKPILVVENTGKELLSRMANREGELAAADGRRVNRLPDIGDILFENADKLLTLKVTDNFGGENVIRLKEYEGWLDDFKAQVTAAREIGLNELSIAPLDYLQQIGNDLGLQFGELTKRQLQAQKQEDGSYLVETRTPEDKRVVIRSFNNGDTDFIGMNRSAASGVSMHPSPATGDDLRPRVMIKLQLQSDVTQERQIDGRINRYGQVHDAEYWLPMSGFAADDRLVQLFNRKNRSLSATSTASRENASNIEEAVDLLNPVGEGVVREYLSERKELAITLGLPIPGDSSNEANVDSYARRLMGRLVMLPVEHGNTILSELDTAFRMKVEALDAQGQNPLRLRQFDWKARSQVVNVLQSGEENAEEVGKRPVNLVKLSYKEKLEAISSDRVDRLVQRGVEQAAEKGNGRALSGRELFGQIFDERGIPDVSSRVFDKAMARRAEDKSFGMQEVDPKEALSLWHIRGSVDWEKAEVWQKRLLRAFKAAEFLDGQLDDLVPGRVVGLKREFYPRLLDASSMADMLAAKQEESGQANNEALRDMPVVLTRVAFKEEDPLNLGSWTIGVAMPGQQNLEEISLSSAFAMYDNMDEDEKRRIDPVIWKDAAETEAFTMLPELDGVQAPKAYHMDTPAPDYTNPVWKAYMDKLFDAAPSGEVTRHSFALEGNMFLAMHLTQVGGARLGQKAIYTSETGEIRHAVILKRGESLDKLQAQISSRLEAIPTVSPYQHHKLLAAACEVYENVWNAMNHLAYKHMGSIRDVEPVGKTLEDKLTFLFSKGVPSADMREYVSDNLDKIVNSIAKSLKSDSIPEIFVGADMFGEVKDLCETKVYGGRAKYREIDILTARQAFDLKGVTSLASHITGEDAHLVLTHNYMSLLYDKKASGLIDTAKAYGFENILDDSSNTFAKGGGRLTKGTLCFVQPMNSPDAVANMARTLQETAETQKSQIQLRGPVAKAFSSMDSLAAKAHEAIATKHLDAESALESEQAIAPEN</sequence>
<name>A0ABQ0PPB6_9PROT</name>
<dbReference type="RefSeq" id="WP_082781678.1">
    <property type="nucleotide sequence ID" value="NZ_BAPF01000006.1"/>
</dbReference>
<feature type="compositionally biased region" description="Low complexity" evidence="1">
    <location>
        <begin position="611"/>
        <end position="625"/>
    </location>
</feature>
<evidence type="ECO:0000259" key="2">
    <source>
        <dbReference type="Pfam" id="PF13872"/>
    </source>
</evidence>
<dbReference type="GeneID" id="29556385"/>
<comment type="caution">
    <text evidence="3">The sequence shown here is derived from an EMBL/GenBank/DDBJ whole genome shotgun (WGS) entry which is preliminary data.</text>
</comment>
<dbReference type="Pfam" id="PF13872">
    <property type="entry name" value="AAA_34"/>
    <property type="match status" value="1"/>
</dbReference>
<dbReference type="InterPro" id="IPR027417">
    <property type="entry name" value="P-loop_NTPase"/>
</dbReference>
<organism evidence="3 4">
    <name type="scientific">Acetobacter malorum DSM 14337</name>
    <dbReference type="NCBI Taxonomy" id="1307910"/>
    <lineage>
        <taxon>Bacteria</taxon>
        <taxon>Pseudomonadati</taxon>
        <taxon>Pseudomonadota</taxon>
        <taxon>Alphaproteobacteria</taxon>
        <taxon>Acetobacterales</taxon>
        <taxon>Acetobacteraceae</taxon>
        <taxon>Acetobacter</taxon>
    </lineage>
</organism>
<dbReference type="SUPFAM" id="SSF52540">
    <property type="entry name" value="P-loop containing nucleoside triphosphate hydrolases"/>
    <property type="match status" value="1"/>
</dbReference>
<dbReference type="InterPro" id="IPR002052">
    <property type="entry name" value="DNA_methylase_N6_adenine_CS"/>
</dbReference>
<feature type="compositionally biased region" description="Pro residues" evidence="1">
    <location>
        <begin position="542"/>
        <end position="553"/>
    </location>
</feature>
<keyword evidence="4" id="KW-1185">Reference proteome</keyword>
<dbReference type="InterPro" id="IPR029063">
    <property type="entry name" value="SAM-dependent_MTases_sf"/>
</dbReference>
<dbReference type="InterPro" id="IPR039187">
    <property type="entry name" value="SNO_AAA"/>
</dbReference>